<proteinExistence type="predicted"/>
<evidence type="ECO:0000313" key="3">
    <source>
        <dbReference type="Proteomes" id="UP000600918"/>
    </source>
</evidence>
<feature type="compositionally biased region" description="Basic and acidic residues" evidence="1">
    <location>
        <begin position="65"/>
        <end position="75"/>
    </location>
</feature>
<dbReference type="AlphaFoldDB" id="A0A834PDE0"/>
<protein>
    <submittedName>
        <fullName evidence="2">Uncharacterized protein</fullName>
    </submittedName>
</protein>
<dbReference type="Proteomes" id="UP000600918">
    <property type="component" value="Unassembled WGS sequence"/>
</dbReference>
<dbReference type="EMBL" id="JACSDY010000002">
    <property type="protein sequence ID" value="KAF7435957.1"/>
    <property type="molecule type" value="Genomic_DNA"/>
</dbReference>
<reference evidence="2" key="1">
    <citation type="journal article" date="2020" name="G3 (Bethesda)">
        <title>High-Quality Assemblies for Three Invasive Social Wasps from the &lt;i&gt;Vespula&lt;/i&gt; Genus.</title>
        <authorList>
            <person name="Harrop T.W.R."/>
            <person name="Guhlin J."/>
            <person name="McLaughlin G.M."/>
            <person name="Permina E."/>
            <person name="Stockwell P."/>
            <person name="Gilligan J."/>
            <person name="Le Lec M.F."/>
            <person name="Gruber M.A.M."/>
            <person name="Quinn O."/>
            <person name="Lovegrove M."/>
            <person name="Duncan E.J."/>
            <person name="Remnant E.J."/>
            <person name="Van Eeckhoven J."/>
            <person name="Graham B."/>
            <person name="Knapp R.A."/>
            <person name="Langford K.W."/>
            <person name="Kronenberg Z."/>
            <person name="Press M.O."/>
            <person name="Eacker S.M."/>
            <person name="Wilson-Rankin E.E."/>
            <person name="Purcell J."/>
            <person name="Lester P.J."/>
            <person name="Dearden P.K."/>
        </authorList>
    </citation>
    <scope>NUCLEOTIDE SEQUENCE</scope>
    <source>
        <strain evidence="2">Volc-1</strain>
    </source>
</reference>
<feature type="region of interest" description="Disordered" evidence="1">
    <location>
        <begin position="31"/>
        <end position="80"/>
    </location>
</feature>
<feature type="compositionally biased region" description="Acidic residues" evidence="1">
    <location>
        <begin position="33"/>
        <end position="46"/>
    </location>
</feature>
<sequence>MPGTRRQQRDVPLPCVHERPRRSTRRAFLLYEDTADYENSEPSGEGEEGREREAVSRDPNAWVDARGEEEADRKQLVSRVPSRKRSSVGFSFSSLRSPLFYWTAKKREAPEEGGQEEEVETTYLDSYARWGPFIAESTVSSPRSPGYLR</sequence>
<organism evidence="2 3">
    <name type="scientific">Vespula pensylvanica</name>
    <name type="common">Western yellow jacket</name>
    <name type="synonym">Wasp</name>
    <dbReference type="NCBI Taxonomy" id="30213"/>
    <lineage>
        <taxon>Eukaryota</taxon>
        <taxon>Metazoa</taxon>
        <taxon>Ecdysozoa</taxon>
        <taxon>Arthropoda</taxon>
        <taxon>Hexapoda</taxon>
        <taxon>Insecta</taxon>
        <taxon>Pterygota</taxon>
        <taxon>Neoptera</taxon>
        <taxon>Endopterygota</taxon>
        <taxon>Hymenoptera</taxon>
        <taxon>Apocrita</taxon>
        <taxon>Aculeata</taxon>
        <taxon>Vespoidea</taxon>
        <taxon>Vespidae</taxon>
        <taxon>Vespinae</taxon>
        <taxon>Vespula</taxon>
    </lineage>
</organism>
<evidence type="ECO:0000313" key="2">
    <source>
        <dbReference type="EMBL" id="KAF7435957.1"/>
    </source>
</evidence>
<evidence type="ECO:0000256" key="1">
    <source>
        <dbReference type="SAM" id="MobiDB-lite"/>
    </source>
</evidence>
<feature type="compositionally biased region" description="Basic and acidic residues" evidence="1">
    <location>
        <begin position="47"/>
        <end position="56"/>
    </location>
</feature>
<name>A0A834PDE0_VESPE</name>
<accession>A0A834PDE0</accession>
<gene>
    <name evidence="2" type="ORF">H0235_004148</name>
</gene>
<keyword evidence="3" id="KW-1185">Reference proteome</keyword>
<comment type="caution">
    <text evidence="2">The sequence shown here is derived from an EMBL/GenBank/DDBJ whole genome shotgun (WGS) entry which is preliminary data.</text>
</comment>